<gene>
    <name evidence="2" type="ORF">GJ744_001509</name>
</gene>
<evidence type="ECO:0000256" key="1">
    <source>
        <dbReference type="SAM" id="MobiDB-lite"/>
    </source>
</evidence>
<accession>A0A8H7E1U3</accession>
<organism evidence="2 3">
    <name type="scientific">Endocarpon pusillum</name>
    <dbReference type="NCBI Taxonomy" id="364733"/>
    <lineage>
        <taxon>Eukaryota</taxon>
        <taxon>Fungi</taxon>
        <taxon>Dikarya</taxon>
        <taxon>Ascomycota</taxon>
        <taxon>Pezizomycotina</taxon>
        <taxon>Eurotiomycetes</taxon>
        <taxon>Chaetothyriomycetidae</taxon>
        <taxon>Verrucariales</taxon>
        <taxon>Verrucariaceae</taxon>
        <taxon>Endocarpon</taxon>
    </lineage>
</organism>
<dbReference type="AlphaFoldDB" id="A0A8H7E1U3"/>
<dbReference type="EMBL" id="JAACFV010000121">
    <property type="protein sequence ID" value="KAF7504988.1"/>
    <property type="molecule type" value="Genomic_DNA"/>
</dbReference>
<feature type="region of interest" description="Disordered" evidence="1">
    <location>
        <begin position="1"/>
        <end position="33"/>
    </location>
</feature>
<proteinExistence type="predicted"/>
<feature type="compositionally biased region" description="Basic and acidic residues" evidence="1">
    <location>
        <begin position="1"/>
        <end position="30"/>
    </location>
</feature>
<sequence>MDETLKPSDSDDEYKLKPPTPTRRESESSTERSQYVLEDAMSESTPHLKTYGLYTTRKLDLKICDEQKNIIYFSQTHEFTSAPDVVLRQGMDKHAPIVGVARFRFSSDLKLGLGDPDTNEKDTVWENMKNISWGLGHSKYRFEMTVNNERRSFLWQRTRDSADGVQGIGKLINWNYKVVDEKTGEVLVVYLSNFLKSWSKKGKLQLKADLGKDWELMVLLGCLGLCEKASRRGRRRAGAAGGASGGG</sequence>
<name>A0A8H7E1U3_9EURO</name>
<dbReference type="OrthoDB" id="3431997at2759"/>
<dbReference type="Proteomes" id="UP000606974">
    <property type="component" value="Unassembled WGS sequence"/>
</dbReference>
<keyword evidence="3" id="KW-1185">Reference proteome</keyword>
<evidence type="ECO:0000313" key="3">
    <source>
        <dbReference type="Proteomes" id="UP000606974"/>
    </source>
</evidence>
<reference evidence="2" key="1">
    <citation type="submission" date="2020-02" db="EMBL/GenBank/DDBJ databases">
        <authorList>
            <person name="Palmer J.M."/>
        </authorList>
    </citation>
    <scope>NUCLEOTIDE SEQUENCE</scope>
    <source>
        <strain evidence="2">EPUS1.4</strain>
        <tissue evidence="2">Thallus</tissue>
    </source>
</reference>
<comment type="caution">
    <text evidence="2">The sequence shown here is derived from an EMBL/GenBank/DDBJ whole genome shotgun (WGS) entry which is preliminary data.</text>
</comment>
<evidence type="ECO:0000313" key="2">
    <source>
        <dbReference type="EMBL" id="KAF7504988.1"/>
    </source>
</evidence>
<protein>
    <submittedName>
        <fullName evidence="2">Uncharacterized protein</fullName>
    </submittedName>
</protein>